<dbReference type="Proteomes" id="UP001164250">
    <property type="component" value="Chromosome 13"/>
</dbReference>
<organism evidence="1 2">
    <name type="scientific">Pistacia atlantica</name>
    <dbReference type="NCBI Taxonomy" id="434234"/>
    <lineage>
        <taxon>Eukaryota</taxon>
        <taxon>Viridiplantae</taxon>
        <taxon>Streptophyta</taxon>
        <taxon>Embryophyta</taxon>
        <taxon>Tracheophyta</taxon>
        <taxon>Spermatophyta</taxon>
        <taxon>Magnoliopsida</taxon>
        <taxon>eudicotyledons</taxon>
        <taxon>Gunneridae</taxon>
        <taxon>Pentapetalae</taxon>
        <taxon>rosids</taxon>
        <taxon>malvids</taxon>
        <taxon>Sapindales</taxon>
        <taxon>Anacardiaceae</taxon>
        <taxon>Pistacia</taxon>
    </lineage>
</organism>
<keyword evidence="2" id="KW-1185">Reference proteome</keyword>
<gene>
    <name evidence="1" type="ORF">Patl1_22345</name>
</gene>
<protein>
    <submittedName>
        <fullName evidence="1">Uncharacterized protein</fullName>
    </submittedName>
</protein>
<dbReference type="EMBL" id="CM047909">
    <property type="protein sequence ID" value="KAJ0078971.1"/>
    <property type="molecule type" value="Genomic_DNA"/>
</dbReference>
<evidence type="ECO:0000313" key="2">
    <source>
        <dbReference type="Proteomes" id="UP001164250"/>
    </source>
</evidence>
<proteinExistence type="predicted"/>
<evidence type="ECO:0000313" key="1">
    <source>
        <dbReference type="EMBL" id="KAJ0078971.1"/>
    </source>
</evidence>
<name>A0ACC0ZYF4_9ROSI</name>
<sequence>MAYGVTNCSECEKAKKKETNGSFSLQALGVQQSFAKRNLATNAASRTSHENTSCSEKYKIRGAKGIFRLIFWAIGILLDPLVVYLFYLGDDRKCVQVDKNFGTAICVVHFVVDIINIIFYWKLELPADLNESAWIRILLICGNMIIMFPLSLEMLILIHRTKTRTVWNRVALLQYQMVPRIIRLSILTAYGSSSSNLALWAIKLLYSYVYSVVLVRTLEQLSTDVSENIFVLCVIYMAVILFYSLIREMQADVERRRERKNRSSNTS</sequence>
<reference evidence="2" key="1">
    <citation type="journal article" date="2023" name="G3 (Bethesda)">
        <title>Genome assembly and association tests identify interacting loci associated with vigor, precocity, and sex in interspecific pistachio rootstocks.</title>
        <authorList>
            <person name="Palmer W."/>
            <person name="Jacygrad E."/>
            <person name="Sagayaradj S."/>
            <person name="Cavanaugh K."/>
            <person name="Han R."/>
            <person name="Bertier L."/>
            <person name="Beede B."/>
            <person name="Kafkas S."/>
            <person name="Golino D."/>
            <person name="Preece J."/>
            <person name="Michelmore R."/>
        </authorList>
    </citation>
    <scope>NUCLEOTIDE SEQUENCE [LARGE SCALE GENOMIC DNA]</scope>
</reference>
<comment type="caution">
    <text evidence="1">The sequence shown here is derived from an EMBL/GenBank/DDBJ whole genome shotgun (WGS) entry which is preliminary data.</text>
</comment>
<accession>A0ACC0ZYF4</accession>